<evidence type="ECO:0000313" key="3">
    <source>
        <dbReference type="Proteomes" id="UP000516437"/>
    </source>
</evidence>
<gene>
    <name evidence="2" type="ORF">CJ030_MR7G008085</name>
</gene>
<dbReference type="InterPro" id="IPR050426">
    <property type="entry name" value="Glycosyltransferase_28"/>
</dbReference>
<dbReference type="Proteomes" id="UP000516437">
    <property type="component" value="Chromosome 7"/>
</dbReference>
<dbReference type="FunFam" id="3.40.50.2000:FF:000275">
    <property type="entry name" value="Sterol 3-beta-glucosyltransferase"/>
    <property type="match status" value="1"/>
</dbReference>
<dbReference type="AlphaFoldDB" id="A0A6A1V2R4"/>
<dbReference type="Pfam" id="PF06722">
    <property type="entry name" value="EryCIII-like_C"/>
    <property type="match status" value="1"/>
</dbReference>
<proteinExistence type="predicted"/>
<name>A0A6A1V2R4_9ROSI</name>
<dbReference type="PANTHER" id="PTHR48050">
    <property type="entry name" value="STEROL 3-BETA-GLUCOSYLTRANSFERASE"/>
    <property type="match status" value="1"/>
</dbReference>
<comment type="caution">
    <text evidence="2">The sequence shown here is derived from an EMBL/GenBank/DDBJ whole genome shotgun (WGS) entry which is preliminary data.</text>
</comment>
<organism evidence="2 3">
    <name type="scientific">Morella rubra</name>
    <name type="common">Chinese bayberry</name>
    <dbReference type="NCBI Taxonomy" id="262757"/>
    <lineage>
        <taxon>Eukaryota</taxon>
        <taxon>Viridiplantae</taxon>
        <taxon>Streptophyta</taxon>
        <taxon>Embryophyta</taxon>
        <taxon>Tracheophyta</taxon>
        <taxon>Spermatophyta</taxon>
        <taxon>Magnoliopsida</taxon>
        <taxon>eudicotyledons</taxon>
        <taxon>Gunneridae</taxon>
        <taxon>Pentapetalae</taxon>
        <taxon>rosids</taxon>
        <taxon>fabids</taxon>
        <taxon>Fagales</taxon>
        <taxon>Myricaceae</taxon>
        <taxon>Morella</taxon>
    </lineage>
</organism>
<dbReference type="SUPFAM" id="SSF53756">
    <property type="entry name" value="UDP-Glycosyltransferase/glycogen phosphorylase"/>
    <property type="match status" value="1"/>
</dbReference>
<dbReference type="Gene3D" id="3.40.50.2000">
    <property type="entry name" value="Glycogen Phosphorylase B"/>
    <property type="match status" value="2"/>
</dbReference>
<dbReference type="InterPro" id="IPR010610">
    <property type="entry name" value="EryCIII-like_C"/>
</dbReference>
<dbReference type="PROSITE" id="PS51257">
    <property type="entry name" value="PROKAR_LIPOPROTEIN"/>
    <property type="match status" value="1"/>
</dbReference>
<protein>
    <submittedName>
        <fullName evidence="2">Sterol 3-beta-glucosyltransferase UGT80B1</fullName>
    </submittedName>
</protein>
<feature type="domain" description="Erythromycin biosynthesis protein CIII-like C-terminal" evidence="1">
    <location>
        <begin position="390"/>
        <end position="466"/>
    </location>
</feature>
<evidence type="ECO:0000313" key="2">
    <source>
        <dbReference type="EMBL" id="KAB1206999.1"/>
    </source>
</evidence>
<keyword evidence="3" id="KW-1185">Reference proteome</keyword>
<accession>A0A6A1V2R4</accession>
<dbReference type="GO" id="GO:0016757">
    <property type="term" value="F:glycosyltransferase activity"/>
    <property type="evidence" value="ECO:0007669"/>
    <property type="project" value="UniProtKB-ARBA"/>
</dbReference>
<evidence type="ECO:0000259" key="1">
    <source>
        <dbReference type="Pfam" id="PF06722"/>
    </source>
</evidence>
<reference evidence="2 3" key="1">
    <citation type="journal article" date="2019" name="Plant Biotechnol. J.">
        <title>The red bayberry genome and genetic basis of sex determination.</title>
        <authorList>
            <person name="Jia H.M."/>
            <person name="Jia H.J."/>
            <person name="Cai Q.L."/>
            <person name="Wang Y."/>
            <person name="Zhao H.B."/>
            <person name="Yang W.F."/>
            <person name="Wang G.Y."/>
            <person name="Li Y.H."/>
            <person name="Zhan D.L."/>
            <person name="Shen Y.T."/>
            <person name="Niu Q.F."/>
            <person name="Chang L."/>
            <person name="Qiu J."/>
            <person name="Zhao L."/>
            <person name="Xie H.B."/>
            <person name="Fu W.Y."/>
            <person name="Jin J."/>
            <person name="Li X.W."/>
            <person name="Jiao Y."/>
            <person name="Zhou C.C."/>
            <person name="Tu T."/>
            <person name="Chai C.Y."/>
            <person name="Gao J.L."/>
            <person name="Fan L.J."/>
            <person name="van de Weg E."/>
            <person name="Wang J.Y."/>
            <person name="Gao Z.S."/>
        </authorList>
    </citation>
    <scope>NUCLEOTIDE SEQUENCE [LARGE SCALE GENOMIC DNA]</scope>
    <source>
        <tissue evidence="2">Leaves</tissue>
    </source>
</reference>
<keyword evidence="2" id="KW-0808">Transferase</keyword>
<dbReference type="PANTHER" id="PTHR48050:SF11">
    <property type="entry name" value="GLYCOSYLTRANSFERASE"/>
    <property type="match status" value="1"/>
</dbReference>
<sequence>MEERTKPIAIFMAFGTKGDVYPIAAIAAAFACDQRQYSVSLITHSAQENLGHHLAEKHVAYYPISSPPVLSADQNNETTAGSASLESSFSVQKRTVTREHRRECSSLVQRIFGCGPILEGDFVVINFFALEGWSLAEVFRVRCIVAAPYVVPYSAPSSFERQFRKELPLLYRYLQEAPTQKLCWKDVIHWMWPLFTESWGSWRYDDLNLSPVPLTDPVTGLPTWHDRPPSPLVLYGFSKEVVEYPDYWPSTARVCGFWFLPMEWQFSCKKCCESSALVSSGHLQRRDELCSAHLVLQTFLKSMPTPPIFVGLSSVGSMGFMKNPQAFLHVLQTVIEITSYRYILFTAGFEPLDAAIRMITVEVSSCLSQRQLSEDCISLFNCQLLCFTGSMPYKWLFPKCLAAIHHGGSGVTAAALHAGIPQVVCPFILDQFYWAERMFWLGVAPEPLKRNHLLPDKDDDKSINEAATVLSRAIATALSPEVKACAVEVAERLSLENGVLEAVKNLKEEMSCPH</sequence>
<dbReference type="EMBL" id="RXIC02000025">
    <property type="protein sequence ID" value="KAB1206999.1"/>
    <property type="molecule type" value="Genomic_DNA"/>
</dbReference>
<dbReference type="OrthoDB" id="5835829at2759"/>